<dbReference type="CDD" id="cd20546">
    <property type="entry name" value="CYCLIN_SpCG1C_ScCTK2-like_rpt2"/>
    <property type="match status" value="1"/>
</dbReference>
<comment type="similarity">
    <text evidence="14">Belongs to the cyclin family.</text>
</comment>
<dbReference type="PROSITE" id="PS00487">
    <property type="entry name" value="IMP_DH_GMP_RED"/>
    <property type="match status" value="1"/>
</dbReference>
<reference evidence="17 18" key="1">
    <citation type="journal article" date="2018" name="Plant J.">
        <title>Genome sequences of Chlorella sorokiniana UTEX 1602 and Micractinium conductrix SAG 241.80: implications to maltose excretion by a green alga.</title>
        <authorList>
            <person name="Arriola M.B."/>
            <person name="Velmurugan N."/>
            <person name="Zhang Y."/>
            <person name="Plunkett M.H."/>
            <person name="Hondzo H."/>
            <person name="Barney B.M."/>
        </authorList>
    </citation>
    <scope>NUCLEOTIDE SEQUENCE [LARGE SCALE GENOMIC DNA]</scope>
    <source>
        <strain evidence="17 18">SAG 241.80</strain>
    </source>
</reference>
<comment type="caution">
    <text evidence="12">Lacks conserved residue(s) required for the propagation of feature annotation.</text>
</comment>
<evidence type="ECO:0000256" key="14">
    <source>
        <dbReference type="RuleBase" id="RU000383"/>
    </source>
</evidence>
<dbReference type="STRING" id="554055.A0A2P6V587"/>
<comment type="catalytic activity">
    <reaction evidence="10 12 15">
        <text>IMP + NAD(+) + H2O = XMP + NADH + H(+)</text>
        <dbReference type="Rhea" id="RHEA:11708"/>
        <dbReference type="ChEBI" id="CHEBI:15377"/>
        <dbReference type="ChEBI" id="CHEBI:15378"/>
        <dbReference type="ChEBI" id="CHEBI:57464"/>
        <dbReference type="ChEBI" id="CHEBI:57540"/>
        <dbReference type="ChEBI" id="CHEBI:57945"/>
        <dbReference type="ChEBI" id="CHEBI:58053"/>
        <dbReference type="EC" id="1.1.1.205"/>
    </reaction>
</comment>
<evidence type="ECO:0000256" key="10">
    <source>
        <dbReference type="ARBA" id="ARBA00048028"/>
    </source>
</evidence>
<comment type="activity regulation">
    <text evidence="12">Mycophenolic acid (MPA) is a non-competitive inhibitor that prevents formation of the closed enzyme conformation by binding to the same site as the amobile flap. In contrast, mizoribine monophosphate (MZP) is a competitive inhibitor that induces the closed conformation. MPA is a potent inhibitor of mammalian IMPDHs but a poor inhibitor of the bacterial enzymes. MZP is a more potent inhibitor of bacterial IMPDH.</text>
</comment>
<dbReference type="GO" id="GO:0000166">
    <property type="term" value="F:nucleotide binding"/>
    <property type="evidence" value="ECO:0007669"/>
    <property type="project" value="UniProtKB-UniRule"/>
</dbReference>
<comment type="pathway">
    <text evidence="12 15">Purine metabolism; XMP biosynthesis via de novo pathway; XMP from IMP: step 1/1.</text>
</comment>
<dbReference type="InterPro" id="IPR001093">
    <property type="entry name" value="IMP_DH_GMPRt"/>
</dbReference>
<evidence type="ECO:0000256" key="15">
    <source>
        <dbReference type="RuleBase" id="RU003928"/>
    </source>
</evidence>
<proteinExistence type="inferred from homology"/>
<dbReference type="GO" id="GO:0006177">
    <property type="term" value="P:GMP biosynthetic process"/>
    <property type="evidence" value="ECO:0007669"/>
    <property type="project" value="UniProtKB-UniRule"/>
</dbReference>
<dbReference type="SUPFAM" id="SSF51412">
    <property type="entry name" value="Inosine monophosphate dehydrogenase (IMPDH)"/>
    <property type="match status" value="1"/>
</dbReference>
<comment type="function">
    <text evidence="11 12">Catalyzes the conversion of inosine 5'-phosphate (IMP) to xanthosine 5'-phosphate (XMP), the first committed and rate-limiting step in the de novo synthesis of guanine nucleotides, and therefore plays an important role in the regulation of cell growth.</text>
</comment>
<feature type="binding site" description="in other chain" evidence="12">
    <location>
        <position position="696"/>
    </location>
    <ligand>
        <name>K(+)</name>
        <dbReference type="ChEBI" id="CHEBI:29103"/>
        <note>ligand shared between two tetrameric partners</note>
    </ligand>
</feature>
<evidence type="ECO:0000256" key="1">
    <source>
        <dbReference type="ARBA" id="ARBA00001958"/>
    </source>
</evidence>
<dbReference type="InterPro" id="IPR005990">
    <property type="entry name" value="IMP_DH"/>
</dbReference>
<dbReference type="EC" id="1.1.1.205" evidence="12 15"/>
<comment type="similarity">
    <text evidence="2 12">Belongs to the IMPDH/GMPR family.</text>
</comment>
<evidence type="ECO:0000256" key="4">
    <source>
        <dbReference type="ARBA" id="ARBA00022749"/>
    </source>
</evidence>
<dbReference type="SUPFAM" id="SSF47954">
    <property type="entry name" value="Cyclin-like"/>
    <property type="match status" value="2"/>
</dbReference>
<feature type="binding site" evidence="12">
    <location>
        <position position="807"/>
    </location>
    <ligand>
        <name>IMP</name>
        <dbReference type="ChEBI" id="CHEBI:58053"/>
    </ligand>
</feature>
<keyword evidence="4 12" id="KW-0332">GMP biosynthesis</keyword>
<evidence type="ECO:0000256" key="11">
    <source>
        <dbReference type="ARBA" id="ARBA00056556"/>
    </source>
</evidence>
<dbReference type="GO" id="GO:0006183">
    <property type="term" value="P:GTP biosynthetic process"/>
    <property type="evidence" value="ECO:0007669"/>
    <property type="project" value="TreeGrafter"/>
</dbReference>
<comment type="cofactor">
    <cofactor evidence="1 12">
        <name>K(+)</name>
        <dbReference type="ChEBI" id="CHEBI:29103"/>
    </cofactor>
</comment>
<protein>
    <recommendedName>
        <fullName evidence="12 15">Inosine-5'-monophosphate dehydrogenase</fullName>
        <shortName evidence="12">IMP dehydrogenase</shortName>
        <shortName evidence="12">IMPD</shortName>
        <shortName evidence="12">IMPDH</shortName>
        <ecNumber evidence="12 15">1.1.1.205</ecNumber>
    </recommendedName>
</protein>
<evidence type="ECO:0000259" key="16">
    <source>
        <dbReference type="PROSITE" id="PS51371"/>
    </source>
</evidence>
<keyword evidence="3 12" id="KW-0479">Metal-binding</keyword>
<dbReference type="FunFam" id="3.20.20.70:FF:000086">
    <property type="entry name" value="IMP dehydrogenase, putative"/>
    <property type="match status" value="1"/>
</dbReference>
<dbReference type="HAMAP" id="MF_01964">
    <property type="entry name" value="IMPDH"/>
    <property type="match status" value="1"/>
</dbReference>
<keyword evidence="5 12" id="KW-0658">Purine biosynthesis</keyword>
<dbReference type="EMBL" id="LHPF02000028">
    <property type="protein sequence ID" value="PSC69256.1"/>
    <property type="molecule type" value="Genomic_DNA"/>
</dbReference>
<dbReference type="SMART" id="SM00385">
    <property type="entry name" value="CYCLIN"/>
    <property type="match status" value="2"/>
</dbReference>
<keyword evidence="6 12" id="KW-0630">Potassium</keyword>
<feature type="binding site" evidence="12">
    <location>
        <position position="697"/>
    </location>
    <ligand>
        <name>IMP</name>
        <dbReference type="ChEBI" id="CHEBI:58053"/>
    </ligand>
</feature>
<feature type="binding site" description="in other chain" evidence="12">
    <location>
        <position position="699"/>
    </location>
    <ligand>
        <name>K(+)</name>
        <dbReference type="ChEBI" id="CHEBI:29103"/>
        <note>ligand shared between two tetrameric partners</note>
    </ligand>
</feature>
<feature type="binding site" evidence="12">
    <location>
        <begin position="642"/>
        <end position="644"/>
    </location>
    <ligand>
        <name>NAD(+)</name>
        <dbReference type="ChEBI" id="CHEBI:57540"/>
    </ligand>
</feature>
<dbReference type="Gene3D" id="3.20.20.70">
    <property type="entry name" value="Aldolase class I"/>
    <property type="match status" value="1"/>
</dbReference>
<dbReference type="InterPro" id="IPR013785">
    <property type="entry name" value="Aldolase_TIM"/>
</dbReference>
<dbReference type="InterPro" id="IPR036915">
    <property type="entry name" value="Cyclin-like_sf"/>
</dbReference>
<evidence type="ECO:0000256" key="6">
    <source>
        <dbReference type="ARBA" id="ARBA00022958"/>
    </source>
</evidence>
<dbReference type="SUPFAM" id="SSF54631">
    <property type="entry name" value="CBS-domain pair"/>
    <property type="match status" value="1"/>
</dbReference>
<dbReference type="GO" id="GO:0005737">
    <property type="term" value="C:cytoplasm"/>
    <property type="evidence" value="ECO:0007669"/>
    <property type="project" value="UniProtKB-SubCell"/>
</dbReference>
<comment type="caution">
    <text evidence="17">The sequence shown here is derived from an EMBL/GenBank/DDBJ whole genome shotgun (WGS) entry which is preliminary data.</text>
</comment>
<dbReference type="Pfam" id="PF00478">
    <property type="entry name" value="IMPDH"/>
    <property type="match status" value="1"/>
</dbReference>
<dbReference type="Proteomes" id="UP000239649">
    <property type="component" value="Unassembled WGS sequence"/>
</dbReference>
<evidence type="ECO:0000256" key="13">
    <source>
        <dbReference type="PROSITE-ProRule" id="PRU00703"/>
    </source>
</evidence>
<dbReference type="Pfam" id="PF00134">
    <property type="entry name" value="Cyclin_N"/>
    <property type="match status" value="1"/>
</dbReference>
<evidence type="ECO:0000256" key="9">
    <source>
        <dbReference type="ARBA" id="ARBA00023122"/>
    </source>
</evidence>
<evidence type="ECO:0000256" key="2">
    <source>
        <dbReference type="ARBA" id="ARBA00005502"/>
    </source>
</evidence>
<feature type="domain" description="CBS" evidence="16">
    <location>
        <begin position="544"/>
        <end position="604"/>
    </location>
</feature>
<gene>
    <name evidence="17" type="ORF">C2E20_7253</name>
</gene>
<dbReference type="AlphaFoldDB" id="A0A2P6V587"/>
<evidence type="ECO:0000256" key="3">
    <source>
        <dbReference type="ARBA" id="ARBA00022723"/>
    </source>
</evidence>
<dbReference type="Gene3D" id="1.10.472.10">
    <property type="entry name" value="Cyclin-like"/>
    <property type="match status" value="2"/>
</dbReference>
<feature type="active site" description="Thioimidate intermediate" evidence="12">
    <location>
        <position position="699"/>
    </location>
</feature>
<dbReference type="GO" id="GO:0046872">
    <property type="term" value="F:metal ion binding"/>
    <property type="evidence" value="ECO:0007669"/>
    <property type="project" value="UniProtKB-UniRule"/>
</dbReference>
<dbReference type="InterPro" id="IPR046342">
    <property type="entry name" value="CBS_dom_sf"/>
</dbReference>
<dbReference type="InterPro" id="IPR013763">
    <property type="entry name" value="Cyclin-like_dom"/>
</dbReference>
<dbReference type="UniPathway" id="UPA00601">
    <property type="reaction ID" value="UER00295"/>
</dbReference>
<keyword evidence="12" id="KW-0963">Cytoplasm</keyword>
<keyword evidence="18" id="KW-1185">Reference proteome</keyword>
<name>A0A2P6V587_9CHLO</name>
<evidence type="ECO:0000256" key="12">
    <source>
        <dbReference type="HAMAP-Rule" id="MF_03156"/>
    </source>
</evidence>
<dbReference type="PROSITE" id="PS51371">
    <property type="entry name" value="CBS"/>
    <property type="match status" value="1"/>
</dbReference>
<dbReference type="PANTHER" id="PTHR11911">
    <property type="entry name" value="INOSINE-5-MONOPHOSPHATE DEHYDROGENASE RELATED"/>
    <property type="match status" value="1"/>
</dbReference>
<dbReference type="InterPro" id="IPR015875">
    <property type="entry name" value="IMP_DH/GMP_Rdtase_CS"/>
</dbReference>
<organism evidence="17 18">
    <name type="scientific">Micractinium conductrix</name>
    <dbReference type="NCBI Taxonomy" id="554055"/>
    <lineage>
        <taxon>Eukaryota</taxon>
        <taxon>Viridiplantae</taxon>
        <taxon>Chlorophyta</taxon>
        <taxon>core chlorophytes</taxon>
        <taxon>Trebouxiophyceae</taxon>
        <taxon>Chlorellales</taxon>
        <taxon>Chlorellaceae</taxon>
        <taxon>Chlorella clade</taxon>
        <taxon>Micractinium</taxon>
    </lineage>
</organism>
<feature type="active site" description="Proton acceptor" evidence="12">
    <location>
        <position position="795"/>
    </location>
</feature>
<dbReference type="CDD" id="cd00381">
    <property type="entry name" value="IMPDH"/>
    <property type="match status" value="1"/>
</dbReference>
<evidence type="ECO:0000256" key="5">
    <source>
        <dbReference type="ARBA" id="ARBA00022755"/>
    </source>
</evidence>
<keyword evidence="7 12" id="KW-0560">Oxidoreductase</keyword>
<feature type="binding site" evidence="12">
    <location>
        <begin position="732"/>
        <end position="734"/>
    </location>
    <ligand>
        <name>IMP</name>
        <dbReference type="ChEBI" id="CHEBI:58053"/>
    </ligand>
</feature>
<keyword evidence="9 13" id="KW-0129">CBS domain</keyword>
<evidence type="ECO:0000313" key="17">
    <source>
        <dbReference type="EMBL" id="PSC69256.1"/>
    </source>
</evidence>
<feature type="binding site" evidence="12">
    <location>
        <begin position="692"/>
        <end position="694"/>
    </location>
    <ligand>
        <name>NAD(+)</name>
        <dbReference type="ChEBI" id="CHEBI:57540"/>
    </ligand>
</feature>
<dbReference type="GO" id="GO:0003938">
    <property type="term" value="F:IMP dehydrogenase activity"/>
    <property type="evidence" value="ECO:0007669"/>
    <property type="project" value="UniProtKB-UniRule"/>
</dbReference>
<keyword evidence="14" id="KW-0195">Cyclin</keyword>
<dbReference type="SMART" id="SM01240">
    <property type="entry name" value="IMPDH"/>
    <property type="match status" value="1"/>
</dbReference>
<evidence type="ECO:0000313" key="18">
    <source>
        <dbReference type="Proteomes" id="UP000239649"/>
    </source>
</evidence>
<dbReference type="InterPro" id="IPR006671">
    <property type="entry name" value="Cyclin_N"/>
</dbReference>
<sequence>MTVPPGPSPSELDGLRPEQVAAYKRTAINTIINVGAKLPMDQTAVATAIVFLHKYYAVRSIERNDPFLMSMACLYLGGKVEDSPKSVRDVLAASFELRYGTEQARRMMHDKALYESLREQVFIAERALLYVLNFNFLGVNAHKPLLRVLLTEPLRPRVEELKKRHGPQVAQLAYAFINDSVRTEACLRYSGSQIAVACIWLAMKVLKVDTHIYTERGQLWWVAEGVTEDVLLGVEQYMQQFYTPSLNSVYRNNDLHLTSIKFGAPQPPLKGEEPPHAPPLPPLWPLQAQHAAPPLAAHGAEAAAAVKVEPAAGAGAAAVKKDEPAEAAAAAAAAAVEAEPADPATGAVQLLNAAVSNSDSSPRVACTMATNGFRPVYDSSILDGYTAPRLFGQGVSYTYDDVIFLPGHINFGAHQVDMSTHVTRNIKLRTPLVSSPMDTVTEAGMAVAMATVGGMGVIHYNNSLEEQLHQVKTAKNHTPGFVVHPVCMLPTSTVGELYDLRERKGFTSVCVTDTGRVGGKLLGMVTTRDWDFVSDLHTPLSEIMTQDLETAQYDTISAEKAMQLLKASKRGKLPIVNAAGELLALATRALFKEDARMPLGGPASVAPDGRLLVGAACGTRDADKERIKALRDVGNVDVVVLDSSQGDSTFQIEMVQHIKREHPGLDVICGNVVATWQARRLIEAGADALRVGMGSGSICTTQEVCAVGRGQATAVYHTSRLANSLGVPIIADGGVQNSGHIVKALALGASAVMCGSMFAGTTEAPGDYITVNGTRVKKYRGMGSLEAMTKGSEVRYHSDTQSLKIAQGVSGTVRDKGSVQRNVPYLMQAVKQGFQDLGATSIAGAWQRLDNGEQRLESRTGAAQAEGGVHDLHTFDKRSW</sequence>
<dbReference type="InterPro" id="IPR000644">
    <property type="entry name" value="CBS_dom"/>
</dbReference>
<accession>A0A2P6V587</accession>
<feature type="binding site" evidence="12">
    <location>
        <begin position="779"/>
        <end position="783"/>
    </location>
    <ligand>
        <name>IMP</name>
        <dbReference type="ChEBI" id="CHEBI:58053"/>
    </ligand>
</feature>
<evidence type="ECO:0000256" key="8">
    <source>
        <dbReference type="ARBA" id="ARBA00023027"/>
    </source>
</evidence>
<feature type="binding site" evidence="12">
    <location>
        <begin position="755"/>
        <end position="756"/>
    </location>
    <ligand>
        <name>IMP</name>
        <dbReference type="ChEBI" id="CHEBI:58053"/>
    </ligand>
</feature>
<keyword evidence="8 12" id="KW-0520">NAD</keyword>
<dbReference type="CDD" id="cd04601">
    <property type="entry name" value="CBS_pair_IMPDH"/>
    <property type="match status" value="1"/>
</dbReference>
<evidence type="ECO:0000256" key="7">
    <source>
        <dbReference type="ARBA" id="ARBA00023002"/>
    </source>
</evidence>
<comment type="subunit">
    <text evidence="12">Homotetramer.</text>
</comment>
<feature type="binding site" description="in other chain" evidence="12">
    <location>
        <position position="694"/>
    </location>
    <ligand>
        <name>K(+)</name>
        <dbReference type="ChEBI" id="CHEBI:29103"/>
        <note>ligand shared between two tetrameric partners</note>
    </ligand>
</feature>
<dbReference type="OrthoDB" id="416622at2759"/>
<dbReference type="PANTHER" id="PTHR11911:SF111">
    <property type="entry name" value="INOSINE-5'-MONOPHOSPHATE DEHYDROGENASE"/>
    <property type="match status" value="1"/>
</dbReference>
<comment type="subcellular location">
    <subcellularLocation>
        <location evidence="12">Cytoplasm</location>
    </subcellularLocation>
</comment>
<dbReference type="NCBIfam" id="TIGR01302">
    <property type="entry name" value="IMP_dehydrog"/>
    <property type="match status" value="1"/>
</dbReference>